<dbReference type="InterPro" id="IPR013549">
    <property type="entry name" value="DUF1731"/>
</dbReference>
<name>A0ABT6F685_9BACT</name>
<feature type="domain" description="NAD-dependent epimerase/dehydratase" evidence="2">
    <location>
        <begin position="3"/>
        <end position="232"/>
    </location>
</feature>
<comment type="similarity">
    <text evidence="1">Belongs to the NAD(P)-dependent epimerase/dehydratase family. SDR39U1 subfamily.</text>
</comment>
<accession>A0ABT6F685</accession>
<dbReference type="Proteomes" id="UP001216907">
    <property type="component" value="Unassembled WGS sequence"/>
</dbReference>
<dbReference type="Pfam" id="PF08338">
    <property type="entry name" value="DUF1731"/>
    <property type="match status" value="1"/>
</dbReference>
<organism evidence="4 5">
    <name type="scientific">Paludisphaera mucosa</name>
    <dbReference type="NCBI Taxonomy" id="3030827"/>
    <lineage>
        <taxon>Bacteria</taxon>
        <taxon>Pseudomonadati</taxon>
        <taxon>Planctomycetota</taxon>
        <taxon>Planctomycetia</taxon>
        <taxon>Isosphaerales</taxon>
        <taxon>Isosphaeraceae</taxon>
        <taxon>Paludisphaera</taxon>
    </lineage>
</organism>
<dbReference type="NCBIfam" id="TIGR01777">
    <property type="entry name" value="yfcH"/>
    <property type="match status" value="1"/>
</dbReference>
<evidence type="ECO:0000313" key="5">
    <source>
        <dbReference type="Proteomes" id="UP001216907"/>
    </source>
</evidence>
<dbReference type="InterPro" id="IPR010099">
    <property type="entry name" value="SDR39U1"/>
</dbReference>
<comment type="caution">
    <text evidence="4">The sequence shown here is derived from an EMBL/GenBank/DDBJ whole genome shotgun (WGS) entry which is preliminary data.</text>
</comment>
<feature type="domain" description="DUF1731" evidence="3">
    <location>
        <begin position="272"/>
        <end position="317"/>
    </location>
</feature>
<dbReference type="RefSeq" id="WP_277859369.1">
    <property type="nucleotide sequence ID" value="NZ_JARRAG010000001.1"/>
</dbReference>
<evidence type="ECO:0000259" key="2">
    <source>
        <dbReference type="Pfam" id="PF01370"/>
    </source>
</evidence>
<dbReference type="PANTHER" id="PTHR11092">
    <property type="entry name" value="SUGAR NUCLEOTIDE EPIMERASE RELATED"/>
    <property type="match status" value="1"/>
</dbReference>
<evidence type="ECO:0000256" key="1">
    <source>
        <dbReference type="ARBA" id="ARBA00009353"/>
    </source>
</evidence>
<dbReference type="EMBL" id="JARRAG010000001">
    <property type="protein sequence ID" value="MDG3003011.1"/>
    <property type="molecule type" value="Genomic_DNA"/>
</dbReference>
<sequence length="336" mass="36337">MRVLVTGGSGLIGRRLVRRILEEGGRPVVVSRRADVLRRERETRDYEVVQGDPTEAGRWQDAVDGCDAVVNLVGHNLFAERWTSEMKRKIRDSRVYGTENVVAAISAAKARPRVLVQGSAVGYYGPRDDEELDESAPSGSDFLAVVCREWEDASAGVEALGVRRAVVRIGVVLAPGEGALKIMTPLFKLGPGVPVGGSGGLAPARGRQWMSWIHIDDIVGILLLALQNPEATGPINGVGPHPVRNAEFARTLSGILWKPYAPWRVFLPFGPPDLVLRLILGEVADAITRGQKVLPRKAMNLGYVFRHPDLAEALADVFGPATTAVRDHDATAIGSR</sequence>
<dbReference type="InterPro" id="IPR001509">
    <property type="entry name" value="Epimerase_deHydtase"/>
</dbReference>
<dbReference type="Pfam" id="PF01370">
    <property type="entry name" value="Epimerase"/>
    <property type="match status" value="1"/>
</dbReference>
<dbReference type="Gene3D" id="3.40.50.720">
    <property type="entry name" value="NAD(P)-binding Rossmann-like Domain"/>
    <property type="match status" value="1"/>
</dbReference>
<evidence type="ECO:0000313" key="4">
    <source>
        <dbReference type="EMBL" id="MDG3003011.1"/>
    </source>
</evidence>
<proteinExistence type="inferred from homology"/>
<gene>
    <name evidence="4" type="ORF">PZE19_04470</name>
</gene>
<evidence type="ECO:0000259" key="3">
    <source>
        <dbReference type="Pfam" id="PF08338"/>
    </source>
</evidence>
<reference evidence="4 5" key="1">
    <citation type="submission" date="2023-03" db="EMBL/GenBank/DDBJ databases">
        <title>Paludisphaera mucosa sp. nov. a novel planctomycete from northern fen.</title>
        <authorList>
            <person name="Ivanova A."/>
        </authorList>
    </citation>
    <scope>NUCLEOTIDE SEQUENCE [LARGE SCALE GENOMIC DNA]</scope>
    <source>
        <strain evidence="4 5">Pla2</strain>
    </source>
</reference>
<dbReference type="InterPro" id="IPR036291">
    <property type="entry name" value="NAD(P)-bd_dom_sf"/>
</dbReference>
<dbReference type="PANTHER" id="PTHR11092:SF0">
    <property type="entry name" value="EPIMERASE FAMILY PROTEIN SDR39U1"/>
    <property type="match status" value="1"/>
</dbReference>
<protein>
    <submittedName>
        <fullName evidence="4">TIGR01777 family oxidoreductase</fullName>
    </submittedName>
</protein>
<keyword evidence="5" id="KW-1185">Reference proteome</keyword>
<dbReference type="SUPFAM" id="SSF51735">
    <property type="entry name" value="NAD(P)-binding Rossmann-fold domains"/>
    <property type="match status" value="1"/>
</dbReference>